<sequence>MLNTNVKVVCDLLRSIKDDDLIHDVNKTALLRALKHLWCYANCYDYNLLQHFLNTLNANELPHFVNKIYNITPDDNTTPMWVFDNTHIYNIHCTQTPNLFVWLQNYNCTDTTTQPHEYYTVDDVINVLGQYCVASTASTMTRIIGVVFVQNNRHKFYVTLRTQLLNANILHSPPLRNDICYRFTQFVQKIRDTVQIY</sequence>
<proteinExistence type="predicted"/>
<protein>
    <submittedName>
        <fullName evidence="1">Uncharacterized protein</fullName>
    </submittedName>
</protein>
<dbReference type="Proteomes" id="UP001265762">
    <property type="component" value="Segment"/>
</dbReference>
<reference evidence="1" key="1">
    <citation type="journal article" date="2022" name="Virus Res.">
        <title>Genome analysis of Psilogramma increta granulovirus and its intrapopulation diversity.</title>
        <authorList>
            <person name="Zhang H."/>
            <person name="Li L."/>
            <person name="Chen B."/>
            <person name="Zuo Y."/>
            <person name="Wu W."/>
            <person name="Yuan M."/>
            <person name="Yang K."/>
        </authorList>
    </citation>
    <scope>NUCLEOTIDE SEQUENCE</scope>
    <source>
        <strain evidence="1">GZ</strain>
    </source>
</reference>
<evidence type="ECO:0000313" key="2">
    <source>
        <dbReference type="Proteomes" id="UP001265762"/>
    </source>
</evidence>
<name>A0A977TNP3_9BBAC</name>
<evidence type="ECO:0000313" key="1">
    <source>
        <dbReference type="EMBL" id="UXX41877.1"/>
    </source>
</evidence>
<organism evidence="1 2">
    <name type="scientific">Psilogramma increta granulovirus</name>
    <dbReference type="NCBI Taxonomy" id="2953508"/>
    <lineage>
        <taxon>Viruses</taxon>
        <taxon>Viruses incertae sedis</taxon>
        <taxon>Naldaviricetes</taxon>
        <taxon>Lefavirales</taxon>
        <taxon>Baculoviridae</taxon>
        <taxon>Betabaculovirus</taxon>
        <taxon>Betabaculovirus psincretae</taxon>
    </lineage>
</organism>
<dbReference type="EMBL" id="ON803509">
    <property type="protein sequence ID" value="UXX41877.1"/>
    <property type="molecule type" value="Genomic_DNA"/>
</dbReference>
<accession>A0A977TNP3</accession>
<keyword evidence="2" id="KW-1185">Reference proteome</keyword>